<comment type="function">
    <text evidence="5">Catalyzes the interconversion of L-alanine and D-alanine. May also act on other amino acids.</text>
</comment>
<comment type="similarity">
    <text evidence="5">Belongs to the alanine racemase family.</text>
</comment>
<dbReference type="PANTHER" id="PTHR30511">
    <property type="entry name" value="ALANINE RACEMASE"/>
    <property type="match status" value="1"/>
</dbReference>
<evidence type="ECO:0000256" key="5">
    <source>
        <dbReference type="HAMAP-Rule" id="MF_01201"/>
    </source>
</evidence>
<sequence length="389" mass="44239">MVFDEIRPTRAEIYLDNIVNNLNEVKRLIGNKVKIMGVVKANAYGHGACQVAKVLIENGVSYLAVATVDEALELRDCGIKSPILIFDYTPLTQAKDLIEYHITQTVFDIKYVRELGKMALNKGKKAKVHVKIDTGMGRIGYTDLEIAQREIEEMANMKGIELEGIFSHFSTSDEKDKTYSEMQFDMFKKLLEKLKERKIDIPLKHIANSGAILDIEYSYLDMVRPGIILYGSYPSEEVQKRANLKQTMSFKTKVVYVKEVPEGSYISYGRTFVTKRKSKIATLPVGYADGFNRLLSNNHHVLIKGKYAPVVGRICMDQCMIDVTDVDNVEVGDEVVIFGMQQDKKITVDEIAKKLNTIPYEVYCGISRRVPRIYIYKGEVLEVKNYLKI</sequence>
<keyword evidence="10" id="KW-1185">Reference proteome</keyword>
<evidence type="ECO:0000256" key="6">
    <source>
        <dbReference type="PIRSR" id="PIRSR600821-50"/>
    </source>
</evidence>
<accession>A0A097ATA1</accession>
<dbReference type="HOGENOM" id="CLU_028393_2_2_9"/>
<dbReference type="eggNOG" id="COG0787">
    <property type="taxonomic scope" value="Bacteria"/>
</dbReference>
<dbReference type="FunFam" id="2.40.37.10:FF:000006">
    <property type="entry name" value="Alanine racemase"/>
    <property type="match status" value="1"/>
</dbReference>
<feature type="modified residue" description="N6-(pyridoxal phosphate)lysine" evidence="5 6">
    <location>
        <position position="40"/>
    </location>
</feature>
<evidence type="ECO:0000313" key="10">
    <source>
        <dbReference type="Proteomes" id="UP000029669"/>
    </source>
</evidence>
<keyword evidence="3 5" id="KW-0663">Pyridoxal phosphate</keyword>
<dbReference type="UniPathway" id="UPA00042">
    <property type="reaction ID" value="UER00497"/>
</dbReference>
<organism evidence="9 10">
    <name type="scientific">Thermoanaerobacter kivui</name>
    <name type="common">Acetogenium kivui</name>
    <dbReference type="NCBI Taxonomy" id="2325"/>
    <lineage>
        <taxon>Bacteria</taxon>
        <taxon>Bacillati</taxon>
        <taxon>Bacillota</taxon>
        <taxon>Clostridia</taxon>
        <taxon>Thermoanaerobacterales</taxon>
        <taxon>Thermoanaerobacteraceae</taxon>
        <taxon>Thermoanaerobacter</taxon>
    </lineage>
</organism>
<evidence type="ECO:0000256" key="3">
    <source>
        <dbReference type="ARBA" id="ARBA00022898"/>
    </source>
</evidence>
<feature type="active site" description="Proton acceptor; specific for L-alanine" evidence="5">
    <location>
        <position position="268"/>
    </location>
</feature>
<dbReference type="GO" id="GO:0008784">
    <property type="term" value="F:alanine racemase activity"/>
    <property type="evidence" value="ECO:0007669"/>
    <property type="project" value="UniProtKB-UniRule"/>
</dbReference>
<dbReference type="GO" id="GO:0005829">
    <property type="term" value="C:cytosol"/>
    <property type="evidence" value="ECO:0007669"/>
    <property type="project" value="TreeGrafter"/>
</dbReference>
<feature type="binding site" evidence="5 7">
    <location>
        <position position="316"/>
    </location>
    <ligand>
        <name>substrate</name>
    </ligand>
</feature>
<dbReference type="PANTHER" id="PTHR30511:SF0">
    <property type="entry name" value="ALANINE RACEMASE, CATABOLIC-RELATED"/>
    <property type="match status" value="1"/>
</dbReference>
<dbReference type="InterPro" id="IPR020622">
    <property type="entry name" value="Ala_racemase_pyridoxalP-BS"/>
</dbReference>
<dbReference type="AlphaFoldDB" id="A0A097ATA1"/>
<gene>
    <name evidence="9" type="primary">alr2</name>
    <name evidence="9" type="ORF">TKV_c18920</name>
</gene>
<evidence type="ECO:0000256" key="4">
    <source>
        <dbReference type="ARBA" id="ARBA00023235"/>
    </source>
</evidence>
<evidence type="ECO:0000256" key="1">
    <source>
        <dbReference type="ARBA" id="ARBA00000316"/>
    </source>
</evidence>
<feature type="active site" description="Proton acceptor; specific for D-alanine" evidence="5">
    <location>
        <position position="40"/>
    </location>
</feature>
<comment type="catalytic activity">
    <reaction evidence="1 5">
        <text>L-alanine = D-alanine</text>
        <dbReference type="Rhea" id="RHEA:20249"/>
        <dbReference type="ChEBI" id="CHEBI:57416"/>
        <dbReference type="ChEBI" id="CHEBI:57972"/>
        <dbReference type="EC" id="5.1.1.1"/>
    </reaction>
</comment>
<feature type="binding site" evidence="5 7">
    <location>
        <position position="138"/>
    </location>
    <ligand>
        <name>substrate</name>
    </ligand>
</feature>
<name>A0A097ATA1_THEKI</name>
<dbReference type="PRINTS" id="PR00992">
    <property type="entry name" value="ALARACEMASE"/>
</dbReference>
<evidence type="ECO:0000256" key="7">
    <source>
        <dbReference type="PIRSR" id="PIRSR600821-52"/>
    </source>
</evidence>
<reference evidence="10" key="1">
    <citation type="journal article" date="2015" name="Genome Announc.">
        <title>Whole-Genome Sequences of 80 Environmental and Clinical Isolates of Burkholderia pseudomallei.</title>
        <authorList>
            <person name="Johnson S.L."/>
            <person name="Baker A.L."/>
            <person name="Chain P.S."/>
            <person name="Currie B.J."/>
            <person name="Daligault H.E."/>
            <person name="Davenport K.W."/>
            <person name="Davis C.B."/>
            <person name="Inglis T.J."/>
            <person name="Kaestli M."/>
            <person name="Koren S."/>
            <person name="Mayo M."/>
            <person name="Merritt A.J."/>
            <person name="Price E.P."/>
            <person name="Sarovich D.S."/>
            <person name="Warner J."/>
            <person name="Rosovitz M.J."/>
        </authorList>
    </citation>
    <scope>NUCLEOTIDE SEQUENCE [LARGE SCALE GENOMIC DNA]</scope>
    <source>
        <strain evidence="10">DSM 2030</strain>
    </source>
</reference>
<dbReference type="GO" id="GO:0009252">
    <property type="term" value="P:peptidoglycan biosynthetic process"/>
    <property type="evidence" value="ECO:0007669"/>
    <property type="project" value="TreeGrafter"/>
</dbReference>
<dbReference type="EMBL" id="CP009170">
    <property type="protein sequence ID" value="AIS53041.1"/>
    <property type="molecule type" value="Genomic_DNA"/>
</dbReference>
<dbReference type="FunFam" id="3.20.20.10:FF:000002">
    <property type="entry name" value="Alanine racemase"/>
    <property type="match status" value="1"/>
</dbReference>
<dbReference type="Pfam" id="PF00842">
    <property type="entry name" value="Ala_racemase_C"/>
    <property type="match status" value="1"/>
</dbReference>
<dbReference type="InterPro" id="IPR011079">
    <property type="entry name" value="Ala_racemase_C"/>
</dbReference>
<feature type="domain" description="Alanine racemase C-terminal" evidence="8">
    <location>
        <begin position="247"/>
        <end position="375"/>
    </location>
</feature>
<dbReference type="GO" id="GO:0030632">
    <property type="term" value="P:D-alanine biosynthetic process"/>
    <property type="evidence" value="ECO:0007669"/>
    <property type="project" value="UniProtKB-UniRule"/>
</dbReference>
<dbReference type="SUPFAM" id="SSF50621">
    <property type="entry name" value="Alanine racemase C-terminal domain-like"/>
    <property type="match status" value="1"/>
</dbReference>
<protein>
    <recommendedName>
        <fullName evidence="5">Alanine racemase</fullName>
        <ecNumber evidence="5">5.1.1.1</ecNumber>
    </recommendedName>
</protein>
<dbReference type="Gene3D" id="3.20.20.10">
    <property type="entry name" value="Alanine racemase"/>
    <property type="match status" value="1"/>
</dbReference>
<dbReference type="SMART" id="SM01005">
    <property type="entry name" value="Ala_racemase_C"/>
    <property type="match status" value="1"/>
</dbReference>
<dbReference type="Proteomes" id="UP000029669">
    <property type="component" value="Chromosome"/>
</dbReference>
<evidence type="ECO:0000259" key="8">
    <source>
        <dbReference type="SMART" id="SM01005"/>
    </source>
</evidence>
<dbReference type="Pfam" id="PF01168">
    <property type="entry name" value="Ala_racemase_N"/>
    <property type="match status" value="1"/>
</dbReference>
<dbReference type="Gene3D" id="2.40.37.10">
    <property type="entry name" value="Lyase, Ornithine Decarboxylase, Chain A, domain 1"/>
    <property type="match status" value="1"/>
</dbReference>
<dbReference type="InterPro" id="IPR029066">
    <property type="entry name" value="PLP-binding_barrel"/>
</dbReference>
<dbReference type="HAMAP" id="MF_01201">
    <property type="entry name" value="Ala_racemase"/>
    <property type="match status" value="1"/>
</dbReference>
<dbReference type="CDD" id="cd00430">
    <property type="entry name" value="PLPDE_III_AR"/>
    <property type="match status" value="1"/>
</dbReference>
<evidence type="ECO:0000256" key="2">
    <source>
        <dbReference type="ARBA" id="ARBA00001933"/>
    </source>
</evidence>
<dbReference type="NCBIfam" id="TIGR00492">
    <property type="entry name" value="alr"/>
    <property type="match status" value="1"/>
</dbReference>
<dbReference type="GO" id="GO:0030170">
    <property type="term" value="F:pyridoxal phosphate binding"/>
    <property type="evidence" value="ECO:0007669"/>
    <property type="project" value="UniProtKB-UniRule"/>
</dbReference>
<comment type="cofactor">
    <cofactor evidence="2 5 6">
        <name>pyridoxal 5'-phosphate</name>
        <dbReference type="ChEBI" id="CHEBI:597326"/>
    </cofactor>
</comment>
<dbReference type="PROSITE" id="PS00395">
    <property type="entry name" value="ALANINE_RACEMASE"/>
    <property type="match status" value="1"/>
</dbReference>
<dbReference type="InterPro" id="IPR009006">
    <property type="entry name" value="Ala_racemase/Decarboxylase_C"/>
</dbReference>
<proteinExistence type="inferred from homology"/>
<evidence type="ECO:0000313" key="9">
    <source>
        <dbReference type="EMBL" id="AIS53041.1"/>
    </source>
</evidence>
<comment type="pathway">
    <text evidence="5">Amino-acid biosynthesis; D-alanine biosynthesis; D-alanine from L-alanine: step 1/1.</text>
</comment>
<dbReference type="SUPFAM" id="SSF51419">
    <property type="entry name" value="PLP-binding barrel"/>
    <property type="match status" value="1"/>
</dbReference>
<dbReference type="InterPro" id="IPR001608">
    <property type="entry name" value="Ala_racemase_N"/>
</dbReference>
<dbReference type="KEGG" id="tki:TKV_c18920"/>
<dbReference type="InterPro" id="IPR000821">
    <property type="entry name" value="Ala_racemase"/>
</dbReference>
<dbReference type="STRING" id="2325.TKV_c18920"/>
<dbReference type="EC" id="5.1.1.1" evidence="5"/>
<keyword evidence="4 5" id="KW-0413">Isomerase</keyword>